<dbReference type="PANTHER" id="PTHR30221">
    <property type="entry name" value="SMALL-CONDUCTANCE MECHANOSENSITIVE CHANNEL"/>
    <property type="match status" value="1"/>
</dbReference>
<dbReference type="GO" id="GO:0005886">
    <property type="term" value="C:plasma membrane"/>
    <property type="evidence" value="ECO:0007669"/>
    <property type="project" value="UniProtKB-SubCell"/>
</dbReference>
<gene>
    <name evidence="7" type="ORF">AB0763_14905</name>
</gene>
<comment type="similarity">
    <text evidence="5">Belongs to the MscS (TC 1.A.23) family.</text>
</comment>
<comment type="caution">
    <text evidence="5">Lacks conserved residue(s) required for the propagation of feature annotation.</text>
</comment>
<geneLocation type="plasmid" evidence="7">
    <name>p-HB236076</name>
</geneLocation>
<feature type="domain" description="Mechanosensitive ion channel MscS" evidence="6">
    <location>
        <begin position="85"/>
        <end position="149"/>
    </location>
</feature>
<dbReference type="InterPro" id="IPR045275">
    <property type="entry name" value="MscS_archaea/bacteria_type"/>
</dbReference>
<dbReference type="InterPro" id="IPR023408">
    <property type="entry name" value="MscS_beta-dom_sf"/>
</dbReference>
<accession>A0AB39HGV5</accession>
<proteinExistence type="inferred from homology"/>
<dbReference type="AlphaFoldDB" id="A0AB39HGV5"/>
<dbReference type="Gene3D" id="1.10.287.1260">
    <property type="match status" value="1"/>
</dbReference>
<evidence type="ECO:0000256" key="2">
    <source>
        <dbReference type="ARBA" id="ARBA00022692"/>
    </source>
</evidence>
<name>A0AB39HGV5_9VIBR</name>
<keyword evidence="5" id="KW-0407">Ion channel</keyword>
<evidence type="ECO:0000256" key="5">
    <source>
        <dbReference type="RuleBase" id="RU369025"/>
    </source>
</evidence>
<evidence type="ECO:0000256" key="4">
    <source>
        <dbReference type="ARBA" id="ARBA00023136"/>
    </source>
</evidence>
<comment type="function">
    <text evidence="5">Mechanosensitive channel that participates in the regulation of osmotic pressure changes within the cell, opening in response to stretch forces in the membrane lipid bilayer, without the need for other proteins. Contributes to normal resistance to hypoosmotic shock. Forms an ion channel of 1.0 nanosiemens conductance with a slight preference for anions.</text>
</comment>
<feature type="transmembrane region" description="Helical" evidence="5">
    <location>
        <begin position="43"/>
        <end position="61"/>
    </location>
</feature>
<dbReference type="RefSeq" id="WP_306099375.1">
    <property type="nucleotide sequence ID" value="NZ_CP162602.1"/>
</dbReference>
<evidence type="ECO:0000313" key="7">
    <source>
        <dbReference type="EMBL" id="XDK27117.1"/>
    </source>
</evidence>
<reference evidence="7" key="1">
    <citation type="submission" date="2024-07" db="EMBL/GenBank/DDBJ databases">
        <title>Genome Analysis of a Potential Novel Vibrio Species Secreting pH- and Thermo-stable Alginate Lyase and its Application in Producing Alginate Oligosaccharides.</title>
        <authorList>
            <person name="Huang H."/>
            <person name="Bao K."/>
        </authorList>
    </citation>
    <scope>NUCLEOTIDE SEQUENCE</scope>
    <source>
        <strain evidence="7">HB236076</strain>
        <plasmid evidence="7">p-HB236076</plasmid>
    </source>
</reference>
<dbReference type="Gene3D" id="2.30.30.60">
    <property type="match status" value="1"/>
</dbReference>
<dbReference type="GO" id="GO:0008381">
    <property type="term" value="F:mechanosensitive monoatomic ion channel activity"/>
    <property type="evidence" value="ECO:0007669"/>
    <property type="project" value="InterPro"/>
</dbReference>
<organism evidence="7">
    <name type="scientific">Vibrio sp. HB236076</name>
    <dbReference type="NCBI Taxonomy" id="3232307"/>
    <lineage>
        <taxon>Bacteria</taxon>
        <taxon>Pseudomonadati</taxon>
        <taxon>Pseudomonadota</taxon>
        <taxon>Gammaproteobacteria</taxon>
        <taxon>Vibrionales</taxon>
        <taxon>Vibrionaceae</taxon>
        <taxon>Vibrio</taxon>
    </lineage>
</organism>
<sequence>MACFVVALFWLVKRISNRTLQQLATSKGVTPARYSFIKRCVNVALLFIAFAFFSISTGIGFGDVSLFLSSIFAVLGVALVAQWSILSNVTASFLIFFSFPYRIGHHIRVIDKDEDISGEIIDISMFHVVIRHKKGHVIVYPNNLILQKGVIKIAPPVKSSVSRLYTRRSK</sequence>
<keyword evidence="5" id="KW-0997">Cell inner membrane</keyword>
<dbReference type="PANTHER" id="PTHR30221:SF8">
    <property type="entry name" value="SMALL-CONDUCTANCE MECHANOSENSITIVE CHANNEL"/>
    <property type="match status" value="1"/>
</dbReference>
<evidence type="ECO:0000256" key="1">
    <source>
        <dbReference type="ARBA" id="ARBA00004370"/>
    </source>
</evidence>
<keyword evidence="5" id="KW-0406">Ion transport</keyword>
<dbReference type="SUPFAM" id="SSF50182">
    <property type="entry name" value="Sm-like ribonucleoproteins"/>
    <property type="match status" value="1"/>
</dbReference>
<dbReference type="Pfam" id="PF00924">
    <property type="entry name" value="MS_channel_2nd"/>
    <property type="match status" value="1"/>
</dbReference>
<keyword evidence="5" id="KW-1003">Cell membrane</keyword>
<evidence type="ECO:0000259" key="6">
    <source>
        <dbReference type="Pfam" id="PF00924"/>
    </source>
</evidence>
<keyword evidence="5" id="KW-0813">Transport</keyword>
<comment type="subunit">
    <text evidence="5">Homoheptamer.</text>
</comment>
<keyword evidence="7" id="KW-0614">Plasmid</keyword>
<evidence type="ECO:0000256" key="3">
    <source>
        <dbReference type="ARBA" id="ARBA00022989"/>
    </source>
</evidence>
<keyword evidence="2 5" id="KW-0812">Transmembrane</keyword>
<dbReference type="KEGG" id="vih:AB0763_14905"/>
<comment type="subcellular location">
    <subcellularLocation>
        <location evidence="5">Cell inner membrane</location>
        <topology evidence="5">Multi-pass membrane protein</topology>
    </subcellularLocation>
    <subcellularLocation>
        <location evidence="1">Membrane</location>
    </subcellularLocation>
</comment>
<keyword evidence="3 5" id="KW-1133">Transmembrane helix</keyword>
<protein>
    <recommendedName>
        <fullName evidence="5">Small-conductance mechanosensitive channel</fullName>
    </recommendedName>
</protein>
<dbReference type="InterPro" id="IPR006685">
    <property type="entry name" value="MscS_channel_2nd"/>
</dbReference>
<dbReference type="InterPro" id="IPR010920">
    <property type="entry name" value="LSM_dom_sf"/>
</dbReference>
<dbReference type="EMBL" id="CP162602">
    <property type="protein sequence ID" value="XDK27117.1"/>
    <property type="molecule type" value="Genomic_DNA"/>
</dbReference>
<keyword evidence="4 5" id="KW-0472">Membrane</keyword>
<feature type="transmembrane region" description="Helical" evidence="5">
    <location>
        <begin position="67"/>
        <end position="99"/>
    </location>
</feature>